<sequence length="81" mass="8885">MCKGAEHKDQDCAQDILTQDLLQIAAANGWQRCFSCRRIVELEHGCNHIKRSSATYVATDGRLAPARSGTRSDSTLALIPL</sequence>
<proteinExistence type="predicted"/>
<dbReference type="GeneID" id="73332793"/>
<comment type="caution">
    <text evidence="1">The sequence shown here is derived from an EMBL/GenBank/DDBJ whole genome shotgun (WGS) entry which is preliminary data.</text>
</comment>
<protein>
    <submittedName>
        <fullName evidence="1">Uncharacterized protein</fullName>
    </submittedName>
</protein>
<dbReference type="RefSeq" id="XP_049134160.1">
    <property type="nucleotide sequence ID" value="XM_049278203.1"/>
</dbReference>
<name>A0AA37UQ53_9PEZI</name>
<dbReference type="EMBL" id="BQXU01000055">
    <property type="protein sequence ID" value="GKT51810.1"/>
    <property type="molecule type" value="Genomic_DNA"/>
</dbReference>
<accession>A0AA37UQ53</accession>
<evidence type="ECO:0000313" key="2">
    <source>
        <dbReference type="Proteomes" id="UP001055115"/>
    </source>
</evidence>
<dbReference type="Proteomes" id="UP001055115">
    <property type="component" value="Unassembled WGS sequence"/>
</dbReference>
<gene>
    <name evidence="1" type="ORF">ColSpa_11991</name>
</gene>
<reference evidence="1 2" key="1">
    <citation type="submission" date="2022-03" db="EMBL/GenBank/DDBJ databases">
        <title>Genome data of Colletotrichum spp.</title>
        <authorList>
            <person name="Utami Y.D."/>
            <person name="Hiruma K."/>
        </authorList>
    </citation>
    <scope>NUCLEOTIDE SEQUENCE [LARGE SCALE GENOMIC DNA]</scope>
    <source>
        <strain evidence="1 2">MAFF 239500</strain>
    </source>
</reference>
<dbReference type="AlphaFoldDB" id="A0AA37UQ53"/>
<dbReference type="Gene3D" id="1.20.120.1750">
    <property type="match status" value="1"/>
</dbReference>
<organism evidence="1 2">
    <name type="scientific">Colletotrichum spaethianum</name>
    <dbReference type="NCBI Taxonomy" id="700344"/>
    <lineage>
        <taxon>Eukaryota</taxon>
        <taxon>Fungi</taxon>
        <taxon>Dikarya</taxon>
        <taxon>Ascomycota</taxon>
        <taxon>Pezizomycotina</taxon>
        <taxon>Sordariomycetes</taxon>
        <taxon>Hypocreomycetidae</taxon>
        <taxon>Glomerellales</taxon>
        <taxon>Glomerellaceae</taxon>
        <taxon>Colletotrichum</taxon>
        <taxon>Colletotrichum spaethianum species complex</taxon>
    </lineage>
</organism>
<keyword evidence="2" id="KW-1185">Reference proteome</keyword>
<evidence type="ECO:0000313" key="1">
    <source>
        <dbReference type="EMBL" id="GKT51810.1"/>
    </source>
</evidence>